<reference evidence="1" key="1">
    <citation type="submission" date="2022-06" db="EMBL/GenBank/DDBJ databases">
        <title>Complete genome sequence and characterization of Cupriavidus gilardii QJ1 isolated from contaminating cells.</title>
        <authorList>
            <person name="Qi J."/>
        </authorList>
    </citation>
    <scope>NUCLEOTIDE SEQUENCE</scope>
    <source>
        <strain evidence="1">QJ1</strain>
    </source>
</reference>
<evidence type="ECO:0000313" key="1">
    <source>
        <dbReference type="EMBL" id="USE79255.1"/>
    </source>
</evidence>
<dbReference type="GeneID" id="70689590"/>
<accession>A0ABY4VPS3</accession>
<organism evidence="1 2">
    <name type="scientific">Cupriavidus gilardii</name>
    <dbReference type="NCBI Taxonomy" id="82541"/>
    <lineage>
        <taxon>Bacteria</taxon>
        <taxon>Pseudomonadati</taxon>
        <taxon>Pseudomonadota</taxon>
        <taxon>Betaproteobacteria</taxon>
        <taxon>Burkholderiales</taxon>
        <taxon>Burkholderiaceae</taxon>
        <taxon>Cupriavidus</taxon>
    </lineage>
</organism>
<dbReference type="Proteomes" id="UP001056648">
    <property type="component" value="Chromosome 2"/>
</dbReference>
<evidence type="ECO:0000313" key="2">
    <source>
        <dbReference type="Proteomes" id="UP001056648"/>
    </source>
</evidence>
<protein>
    <submittedName>
        <fullName evidence="1">Uncharacterized protein</fullName>
    </submittedName>
</protein>
<name>A0ABY4VPS3_9BURK</name>
<gene>
    <name evidence="1" type="ORF">NDR89_21805</name>
</gene>
<dbReference type="RefSeq" id="WP_174781406.1">
    <property type="nucleotide sequence ID" value="NZ_CP054626.1"/>
</dbReference>
<sequence>MVDPNKKPGCVPGFFRCDIRSRVAIVDLVPVVLVIADLVLDILVLDISVPRCFVAEQRNR</sequence>
<proteinExistence type="predicted"/>
<keyword evidence="2" id="KW-1185">Reference proteome</keyword>
<dbReference type="EMBL" id="CP098736">
    <property type="protein sequence ID" value="USE79255.1"/>
    <property type="molecule type" value="Genomic_DNA"/>
</dbReference>